<evidence type="ECO:0000313" key="2">
    <source>
        <dbReference type="Proteomes" id="UP000692954"/>
    </source>
</evidence>
<proteinExistence type="predicted"/>
<gene>
    <name evidence="1" type="ORF">PSON_ATCC_30995.1.T0530102</name>
</gene>
<name>A0A8S1N606_9CILI</name>
<dbReference type="EMBL" id="CAJJDN010000053">
    <property type="protein sequence ID" value="CAD8088797.1"/>
    <property type="molecule type" value="Genomic_DNA"/>
</dbReference>
<keyword evidence="2" id="KW-1185">Reference proteome</keyword>
<dbReference type="Proteomes" id="UP000692954">
    <property type="component" value="Unassembled WGS sequence"/>
</dbReference>
<reference evidence="1" key="1">
    <citation type="submission" date="2021-01" db="EMBL/GenBank/DDBJ databases">
        <authorList>
            <consortium name="Genoscope - CEA"/>
            <person name="William W."/>
        </authorList>
    </citation>
    <scope>NUCLEOTIDE SEQUENCE</scope>
</reference>
<dbReference type="OrthoDB" id="302388at2759"/>
<sequence>MHYSLVEGSQQTDSIHYPSKNHLRYPSQLHMGSPRIILQHNHFPLVKSIIVTKPQLKSNFQSIKNTYYTNRQPVKTLCNEQLQIPQHEKILKEKNKKLQLRKNMTRKLQKITEYLASYRKP</sequence>
<protein>
    <submittedName>
        <fullName evidence="1">Uncharacterized protein</fullName>
    </submittedName>
</protein>
<dbReference type="AlphaFoldDB" id="A0A8S1N606"/>
<comment type="caution">
    <text evidence="1">The sequence shown here is derived from an EMBL/GenBank/DDBJ whole genome shotgun (WGS) entry which is preliminary data.</text>
</comment>
<organism evidence="1 2">
    <name type="scientific">Paramecium sonneborni</name>
    <dbReference type="NCBI Taxonomy" id="65129"/>
    <lineage>
        <taxon>Eukaryota</taxon>
        <taxon>Sar</taxon>
        <taxon>Alveolata</taxon>
        <taxon>Ciliophora</taxon>
        <taxon>Intramacronucleata</taxon>
        <taxon>Oligohymenophorea</taxon>
        <taxon>Peniculida</taxon>
        <taxon>Parameciidae</taxon>
        <taxon>Paramecium</taxon>
    </lineage>
</organism>
<accession>A0A8S1N606</accession>
<evidence type="ECO:0000313" key="1">
    <source>
        <dbReference type="EMBL" id="CAD8088797.1"/>
    </source>
</evidence>